<evidence type="ECO:0000313" key="1">
    <source>
        <dbReference type="EMBL" id="OLF53019.1"/>
    </source>
</evidence>
<comment type="caution">
    <text evidence="1">The sequence shown here is derived from an EMBL/GenBank/DDBJ whole genome shotgun (WGS) entry which is preliminary data.</text>
</comment>
<sequence>MSQTVPRITLAKLRKAISIIDKQPIEPTLQALTYMRAYPALLHASKTLATAHHNSADLLLQLSAMCYGWMPRVARVNAKHLDQASHALASALTSPTVIDKQPMQDLANSLHSVVGASKLLHFVRPDLYPIWDSKVARTWAATGNKPSNSYMSNINHYRAYLRDIEQLIAAADFAGFYQDFNQAYGRRLDRLDIAPYTLSKVRAVEAAAFELSGGD</sequence>
<accession>A0A1Q8EMM5</accession>
<dbReference type="EMBL" id="MSCT01000018">
    <property type="protein sequence ID" value="OLF53019.1"/>
    <property type="molecule type" value="Genomic_DNA"/>
</dbReference>
<dbReference type="AlphaFoldDB" id="A0A1Q8EMM5"/>
<gene>
    <name evidence="1" type="ORF">BTN82_19830</name>
</gene>
<dbReference type="InterPro" id="IPR046275">
    <property type="entry name" value="DUF6308"/>
</dbReference>
<dbReference type="RefSeq" id="WP_075120799.1">
    <property type="nucleotide sequence ID" value="NZ_MSCT01000018.1"/>
</dbReference>
<organism evidence="1">
    <name type="scientific">Pseudomonas chlororaphis</name>
    <dbReference type="NCBI Taxonomy" id="587753"/>
    <lineage>
        <taxon>Bacteria</taxon>
        <taxon>Pseudomonadati</taxon>
        <taxon>Pseudomonadota</taxon>
        <taxon>Gammaproteobacteria</taxon>
        <taxon>Pseudomonadales</taxon>
        <taxon>Pseudomonadaceae</taxon>
        <taxon>Pseudomonas</taxon>
    </lineage>
</organism>
<proteinExistence type="predicted"/>
<dbReference type="Pfam" id="PF19827">
    <property type="entry name" value="DUF6308"/>
    <property type="match status" value="1"/>
</dbReference>
<dbReference type="Proteomes" id="UP000185578">
    <property type="component" value="Unassembled WGS sequence"/>
</dbReference>
<reference evidence="1" key="1">
    <citation type="submission" date="2016-12" db="EMBL/GenBank/DDBJ databases">
        <authorList>
            <person name="Song W.-J."/>
            <person name="Kurnit D.M."/>
        </authorList>
    </citation>
    <scope>NUCLEOTIDE SEQUENCE [LARGE SCALE GENOMIC DNA]</scope>
    <source>
        <strain evidence="1">PCL1601</strain>
    </source>
</reference>
<name>A0A1Q8EMM5_9PSED</name>
<dbReference type="OrthoDB" id="9182769at2"/>
<protein>
    <submittedName>
        <fullName evidence="1">Uncharacterized protein</fullName>
    </submittedName>
</protein>